<evidence type="ECO:0000313" key="2">
    <source>
        <dbReference type="EMBL" id="KAG8378421.1"/>
    </source>
</evidence>
<dbReference type="PANTHER" id="PTHR42919:SF20">
    <property type="entry name" value="GCN5-RELATED N-ACETYLTRANSFERASE 10, CHLOROPLASTIC"/>
    <property type="match status" value="1"/>
</dbReference>
<dbReference type="GO" id="GO:0007064">
    <property type="term" value="P:mitotic sister chromatid cohesion"/>
    <property type="evidence" value="ECO:0007669"/>
    <property type="project" value="TreeGrafter"/>
</dbReference>
<dbReference type="EMBL" id="WHWC01000008">
    <property type="protein sequence ID" value="KAG8378421.1"/>
    <property type="molecule type" value="Genomic_DNA"/>
</dbReference>
<reference evidence="2" key="1">
    <citation type="submission" date="2019-10" db="EMBL/GenBank/DDBJ databases">
        <authorList>
            <person name="Zhang R."/>
            <person name="Pan Y."/>
            <person name="Wang J."/>
            <person name="Ma R."/>
            <person name="Yu S."/>
        </authorList>
    </citation>
    <scope>NUCLEOTIDE SEQUENCE</scope>
    <source>
        <strain evidence="2">LA-IB0</strain>
        <tissue evidence="2">Leaf</tissue>
    </source>
</reference>
<evidence type="ECO:0000259" key="1">
    <source>
        <dbReference type="PROSITE" id="PS51186"/>
    </source>
</evidence>
<dbReference type="GO" id="GO:0031415">
    <property type="term" value="C:NatA complex"/>
    <property type="evidence" value="ECO:0007669"/>
    <property type="project" value="TreeGrafter"/>
</dbReference>
<protein>
    <recommendedName>
        <fullName evidence="1">N-acetyltransferase domain-containing protein</fullName>
    </recommendedName>
</protein>
<dbReference type="InterPro" id="IPR000182">
    <property type="entry name" value="GNAT_dom"/>
</dbReference>
<evidence type="ECO:0000313" key="3">
    <source>
        <dbReference type="Proteomes" id="UP000826271"/>
    </source>
</evidence>
<dbReference type="Gene3D" id="3.40.630.30">
    <property type="match status" value="1"/>
</dbReference>
<dbReference type="PANTHER" id="PTHR42919">
    <property type="entry name" value="N-ALPHA-ACETYLTRANSFERASE"/>
    <property type="match status" value="1"/>
</dbReference>
<gene>
    <name evidence="2" type="ORF">BUALT_Bualt08G0135600</name>
</gene>
<dbReference type="AlphaFoldDB" id="A0AAV6XD49"/>
<dbReference type="InterPro" id="IPR016181">
    <property type="entry name" value="Acyl_CoA_acyltransferase"/>
</dbReference>
<feature type="domain" description="N-acetyltransferase" evidence="1">
    <location>
        <begin position="112"/>
        <end position="283"/>
    </location>
</feature>
<organism evidence="2 3">
    <name type="scientific">Buddleja alternifolia</name>
    <dbReference type="NCBI Taxonomy" id="168488"/>
    <lineage>
        <taxon>Eukaryota</taxon>
        <taxon>Viridiplantae</taxon>
        <taxon>Streptophyta</taxon>
        <taxon>Embryophyta</taxon>
        <taxon>Tracheophyta</taxon>
        <taxon>Spermatophyta</taxon>
        <taxon>Magnoliopsida</taxon>
        <taxon>eudicotyledons</taxon>
        <taxon>Gunneridae</taxon>
        <taxon>Pentapetalae</taxon>
        <taxon>asterids</taxon>
        <taxon>lamiids</taxon>
        <taxon>Lamiales</taxon>
        <taxon>Scrophulariaceae</taxon>
        <taxon>Buddlejeae</taxon>
        <taxon>Buddleja</taxon>
    </lineage>
</organism>
<dbReference type="CDD" id="cd04301">
    <property type="entry name" value="NAT_SF"/>
    <property type="match status" value="1"/>
</dbReference>
<dbReference type="Proteomes" id="UP000826271">
    <property type="component" value="Unassembled WGS sequence"/>
</dbReference>
<dbReference type="SUPFAM" id="SSF55729">
    <property type="entry name" value="Acyl-CoA N-acyltransferases (Nat)"/>
    <property type="match status" value="1"/>
</dbReference>
<name>A0AAV6XD49_9LAMI</name>
<accession>A0AAV6XD49</accession>
<dbReference type="Pfam" id="PF00583">
    <property type="entry name" value="Acetyltransf_1"/>
    <property type="match status" value="1"/>
</dbReference>
<comment type="caution">
    <text evidence="2">The sequence shown here is derived from an EMBL/GenBank/DDBJ whole genome shotgun (WGS) entry which is preliminary data.</text>
</comment>
<proteinExistence type="predicted"/>
<dbReference type="PROSITE" id="PS51186">
    <property type="entry name" value="GNAT"/>
    <property type="match status" value="1"/>
</dbReference>
<dbReference type="GO" id="GO:0008080">
    <property type="term" value="F:N-acetyltransferase activity"/>
    <property type="evidence" value="ECO:0007669"/>
    <property type="project" value="TreeGrafter"/>
</dbReference>
<keyword evidence="3" id="KW-1185">Reference proteome</keyword>
<dbReference type="InterPro" id="IPR051556">
    <property type="entry name" value="N-term/lysine_N-AcTrnsfr"/>
</dbReference>
<sequence>MAHLYLKVPQKELYCRCRVGIKEYYIGSSFTPTSSKIPCYNVSYTNQTRKNRGVVVHCCTSSSTSADQQVNLTPINPEPNGTYQNKKLQFDCLVSDVNWQVRRMVDTQDEMKKVANVQAEAFHEPVILFDDLFFDFFKAEVLSGLLYRLRNSPPDRYACLVAEPKTDQQESDQELAGVVDITVLREDSVLQHLPGAEEYLYVSGIAVLNKFRRQKVATALLKACDIVSAIWGFDYLALRAYEDDYGARKLYSNAGYRVVSGDPPWLTSWIGRRRRVLMVKRIDL</sequence>